<evidence type="ECO:0000256" key="1">
    <source>
        <dbReference type="ARBA" id="ARBA00012392"/>
    </source>
</evidence>
<evidence type="ECO:0000256" key="6">
    <source>
        <dbReference type="ARBA" id="ARBA00022993"/>
    </source>
</evidence>
<dbReference type="EMBL" id="VOIH02000008">
    <property type="protein sequence ID" value="KAF3441083.1"/>
    <property type="molecule type" value="Genomic_DNA"/>
</dbReference>
<feature type="domain" description="Cytidyltransferase-like" evidence="11">
    <location>
        <begin position="427"/>
        <end position="566"/>
    </location>
</feature>
<keyword evidence="3" id="KW-0548">Nucleotidyltransferase</keyword>
<evidence type="ECO:0000256" key="3">
    <source>
        <dbReference type="ARBA" id="ARBA00022695"/>
    </source>
</evidence>
<dbReference type="NCBIfam" id="TIGR00125">
    <property type="entry name" value="cyt_tran_rel"/>
    <property type="match status" value="1"/>
</dbReference>
<comment type="similarity">
    <text evidence="10">Belongs to the eukaryotic CoaD family.</text>
</comment>
<accession>A0A8K0E5K9</accession>
<dbReference type="AlphaFoldDB" id="A0A8K0E5K9"/>
<evidence type="ECO:0000256" key="2">
    <source>
        <dbReference type="ARBA" id="ARBA00022679"/>
    </source>
</evidence>
<dbReference type="SUPFAM" id="SSF53474">
    <property type="entry name" value="alpha/beta-Hydrolases"/>
    <property type="match status" value="1"/>
</dbReference>
<keyword evidence="5" id="KW-0067">ATP-binding</keyword>
<reference evidence="12" key="1">
    <citation type="submission" date="2020-03" db="EMBL/GenBank/DDBJ databases">
        <title>A high-quality chromosome-level genome assembly of a woody plant with both climbing and erect habits, Rhamnella rubrinervis.</title>
        <authorList>
            <person name="Lu Z."/>
            <person name="Yang Y."/>
            <person name="Zhu X."/>
            <person name="Sun Y."/>
        </authorList>
    </citation>
    <scope>NUCLEOTIDE SEQUENCE</scope>
    <source>
        <strain evidence="12">BYM</strain>
        <tissue evidence="12">Leaf</tissue>
    </source>
</reference>
<evidence type="ECO:0000256" key="4">
    <source>
        <dbReference type="ARBA" id="ARBA00022741"/>
    </source>
</evidence>
<dbReference type="Proteomes" id="UP000796880">
    <property type="component" value="Unassembled WGS sequence"/>
</dbReference>
<dbReference type="PANTHER" id="PTHR12265:SF11">
    <property type="entry name" value="ALPHA_BETA-HYDROLASES SUPERFAMILY PROTEIN"/>
    <property type="match status" value="1"/>
</dbReference>
<dbReference type="InterPro" id="IPR004821">
    <property type="entry name" value="Cyt_trans-like"/>
</dbReference>
<dbReference type="OrthoDB" id="77878at2759"/>
<evidence type="ECO:0000256" key="5">
    <source>
        <dbReference type="ARBA" id="ARBA00022840"/>
    </source>
</evidence>
<dbReference type="PANTHER" id="PTHR12265">
    <property type="entry name" value="TRANSMEMBRANE PROTEIN 53"/>
    <property type="match status" value="1"/>
</dbReference>
<comment type="caution">
    <text evidence="12">The sequence shown here is derived from an EMBL/GenBank/DDBJ whole genome shotgun (WGS) entry which is preliminary data.</text>
</comment>
<sequence length="584" mass="64874">MEAPVRIFNPTILNLNRHLFNKTPPPSVIFHPRIHRSAKRSFPLRTNDVAPRACLSHTLANSSFHSPICRLPTAVSDPNPFRGFLSLSTPTQYSHFNPPPDSHSNDGVLAWNRASQSAINGNAVALGNREREVTVVLLGWLGSQKKHLKRYVEWYKSRGIHAVTFVVDLRDVIWFDLGRSVEKRVPAMVHELVSWVTQGGLDGSRERCLIFHTFSNTGWFVYGTIIELLQDRPDVLEKIKGCIVDSGAGDPFNPQVWAAGFSAALLKKRSSSIPAAAESIEINGSKTEVGMSIETEKEPPFLEIALLSLLEKIFSVILKLPDVNQRLTKTVSILSRNQPSCPQLYLYSTADKVMPFKSVESFLEDQSRIGKKVMSFNFGSSPHVDHFRTFPDMYSSELETFLRECFVSVNSLVNSDLSPPNSHEAVVLGGTFDRLHDGHRLFLKASAELARNRIVVGVCDGPMLTNKQFAELIQPIEERIHNVEGYIKSVKPELVVQVEPITDPYGPSIVDENLEAIVVSKETLPGGLSVNKKRTAKGLSLLKIEVVDLVSDASNRDKLSSTTLRKLEAEKINNQPASITKVSA</sequence>
<evidence type="ECO:0000256" key="8">
    <source>
        <dbReference type="ARBA" id="ARBA00057662"/>
    </source>
</evidence>
<dbReference type="CDD" id="cd02164">
    <property type="entry name" value="PPAT_CoAS"/>
    <property type="match status" value="1"/>
</dbReference>
<dbReference type="InterPro" id="IPR008547">
    <property type="entry name" value="DUF829_TMEM53"/>
</dbReference>
<protein>
    <recommendedName>
        <fullName evidence="1">pantetheine-phosphate adenylyltransferase</fullName>
        <ecNumber evidence="1">2.7.7.3</ecNumber>
    </recommendedName>
</protein>
<evidence type="ECO:0000313" key="12">
    <source>
        <dbReference type="EMBL" id="KAF3441083.1"/>
    </source>
</evidence>
<evidence type="ECO:0000256" key="7">
    <source>
        <dbReference type="ARBA" id="ARBA00029346"/>
    </source>
</evidence>
<dbReference type="SUPFAM" id="SSF52374">
    <property type="entry name" value="Nucleotidylyl transferase"/>
    <property type="match status" value="1"/>
</dbReference>
<proteinExistence type="inferred from homology"/>
<dbReference type="FunFam" id="3.40.50.620:FF:000156">
    <property type="entry name" value="Phosphopantetheine adenylyltransferase 1-like"/>
    <property type="match status" value="1"/>
</dbReference>
<dbReference type="GO" id="GO:0005524">
    <property type="term" value="F:ATP binding"/>
    <property type="evidence" value="ECO:0007669"/>
    <property type="project" value="UniProtKB-KW"/>
</dbReference>
<keyword evidence="2" id="KW-0808">Transferase</keyword>
<evidence type="ECO:0000256" key="10">
    <source>
        <dbReference type="ARBA" id="ARBA00061172"/>
    </source>
</evidence>
<dbReference type="NCBIfam" id="NF001985">
    <property type="entry name" value="PRK00777.1"/>
    <property type="match status" value="1"/>
</dbReference>
<dbReference type="InterPro" id="IPR014729">
    <property type="entry name" value="Rossmann-like_a/b/a_fold"/>
</dbReference>
<evidence type="ECO:0000259" key="11">
    <source>
        <dbReference type="Pfam" id="PF01467"/>
    </source>
</evidence>
<keyword evidence="13" id="KW-1185">Reference proteome</keyword>
<keyword evidence="6" id="KW-0173">Coenzyme A biosynthesis</keyword>
<comment type="pathway">
    <text evidence="9">Cofactor biosynthesis; coenzyme A biosynthesis; CoA from (R)-pantothenate: step 4/5.</text>
</comment>
<comment type="catalytic activity">
    <reaction evidence="7">
        <text>(R)-4'-phosphopantetheine + ATP + H(+) = 3'-dephospho-CoA + diphosphate</text>
        <dbReference type="Rhea" id="RHEA:19801"/>
        <dbReference type="ChEBI" id="CHEBI:15378"/>
        <dbReference type="ChEBI" id="CHEBI:30616"/>
        <dbReference type="ChEBI" id="CHEBI:33019"/>
        <dbReference type="ChEBI" id="CHEBI:57328"/>
        <dbReference type="ChEBI" id="CHEBI:61723"/>
        <dbReference type="EC" id="2.7.7.3"/>
    </reaction>
</comment>
<gene>
    <name evidence="12" type="ORF">FNV43_RR19369</name>
</gene>
<dbReference type="Gene3D" id="3.40.50.620">
    <property type="entry name" value="HUPs"/>
    <property type="match status" value="1"/>
</dbReference>
<dbReference type="GO" id="GO:0004595">
    <property type="term" value="F:pantetheine-phosphate adenylyltransferase activity"/>
    <property type="evidence" value="ECO:0007669"/>
    <property type="project" value="UniProtKB-EC"/>
</dbReference>
<keyword evidence="4" id="KW-0547">Nucleotide-binding</keyword>
<comment type="function">
    <text evidence="8">Reversibly transfers an adenylyl group from ATP to 4'-phosphopantetheine, yielding dephospho-CoA (dPCoA) and pyrophosphate. Does not accept 4'-phosphopantothenoylcysteine as a substrate.</text>
</comment>
<evidence type="ECO:0000313" key="13">
    <source>
        <dbReference type="Proteomes" id="UP000796880"/>
    </source>
</evidence>
<evidence type="ECO:0000256" key="9">
    <source>
        <dbReference type="ARBA" id="ARBA00060565"/>
    </source>
</evidence>
<dbReference type="GO" id="GO:0015937">
    <property type="term" value="P:coenzyme A biosynthetic process"/>
    <property type="evidence" value="ECO:0007669"/>
    <property type="project" value="UniProtKB-KW"/>
</dbReference>
<dbReference type="Pfam" id="PF05705">
    <property type="entry name" value="DUF829"/>
    <property type="match status" value="1"/>
</dbReference>
<dbReference type="EC" id="2.7.7.3" evidence="1"/>
<dbReference type="InterPro" id="IPR029058">
    <property type="entry name" value="AB_hydrolase_fold"/>
</dbReference>
<dbReference type="Pfam" id="PF01467">
    <property type="entry name" value="CTP_transf_like"/>
    <property type="match status" value="1"/>
</dbReference>
<name>A0A8K0E5K9_9ROSA</name>
<organism evidence="12 13">
    <name type="scientific">Rhamnella rubrinervis</name>
    <dbReference type="NCBI Taxonomy" id="2594499"/>
    <lineage>
        <taxon>Eukaryota</taxon>
        <taxon>Viridiplantae</taxon>
        <taxon>Streptophyta</taxon>
        <taxon>Embryophyta</taxon>
        <taxon>Tracheophyta</taxon>
        <taxon>Spermatophyta</taxon>
        <taxon>Magnoliopsida</taxon>
        <taxon>eudicotyledons</taxon>
        <taxon>Gunneridae</taxon>
        <taxon>Pentapetalae</taxon>
        <taxon>rosids</taxon>
        <taxon>fabids</taxon>
        <taxon>Rosales</taxon>
        <taxon>Rhamnaceae</taxon>
        <taxon>rhamnoid group</taxon>
        <taxon>Rhamneae</taxon>
        <taxon>Rhamnella</taxon>
    </lineage>
</organism>